<evidence type="ECO:0000256" key="5">
    <source>
        <dbReference type="SAM" id="MobiDB-lite"/>
    </source>
</evidence>
<dbReference type="Proteomes" id="UP000314986">
    <property type="component" value="Unassembled WGS sequence"/>
</dbReference>
<evidence type="ECO:0000313" key="8">
    <source>
        <dbReference type="Proteomes" id="UP000314986"/>
    </source>
</evidence>
<reference evidence="8" key="1">
    <citation type="journal article" date="2006" name="Science">
        <title>Ancient noncoding elements conserved in the human genome.</title>
        <authorList>
            <person name="Venkatesh B."/>
            <person name="Kirkness E.F."/>
            <person name="Loh Y.H."/>
            <person name="Halpern A.L."/>
            <person name="Lee A.P."/>
            <person name="Johnson J."/>
            <person name="Dandona N."/>
            <person name="Viswanathan L.D."/>
            <person name="Tay A."/>
            <person name="Venter J.C."/>
            <person name="Strausberg R.L."/>
            <person name="Brenner S."/>
        </authorList>
    </citation>
    <scope>NUCLEOTIDE SEQUENCE [LARGE SCALE GENOMIC DNA]</scope>
</reference>
<dbReference type="GO" id="GO:0000785">
    <property type="term" value="C:chromatin"/>
    <property type="evidence" value="ECO:0007669"/>
    <property type="project" value="TreeGrafter"/>
</dbReference>
<dbReference type="InterPro" id="IPR011011">
    <property type="entry name" value="Znf_FYVE_PHD"/>
</dbReference>
<dbReference type="PANTHER" id="PTHR45915:SF3">
    <property type="entry name" value="E3 UBIQUITIN-PROTEIN LIGASE TRIM33"/>
    <property type="match status" value="1"/>
</dbReference>
<evidence type="ECO:0000256" key="1">
    <source>
        <dbReference type="ARBA" id="ARBA00004123"/>
    </source>
</evidence>
<evidence type="ECO:0000259" key="6">
    <source>
        <dbReference type="Pfam" id="PF00628"/>
    </source>
</evidence>
<dbReference type="InterPro" id="IPR013083">
    <property type="entry name" value="Znf_RING/FYVE/PHD"/>
</dbReference>
<dbReference type="InterPro" id="IPR019787">
    <property type="entry name" value="Znf_PHD-finger"/>
</dbReference>
<keyword evidence="2" id="KW-0479">Metal-binding</keyword>
<feature type="domain" description="PHD-type" evidence="6">
    <location>
        <begin position="86"/>
        <end position="114"/>
    </location>
</feature>
<reference evidence="7" key="4">
    <citation type="submission" date="2025-08" db="UniProtKB">
        <authorList>
            <consortium name="Ensembl"/>
        </authorList>
    </citation>
    <scope>IDENTIFICATION</scope>
</reference>
<feature type="compositionally biased region" description="Low complexity" evidence="5">
    <location>
        <begin position="1"/>
        <end position="18"/>
    </location>
</feature>
<dbReference type="PANTHER" id="PTHR45915">
    <property type="entry name" value="TRANSCRIPTION INTERMEDIARY FACTOR"/>
    <property type="match status" value="1"/>
</dbReference>
<dbReference type="GO" id="GO:0008270">
    <property type="term" value="F:zinc ion binding"/>
    <property type="evidence" value="ECO:0007669"/>
    <property type="project" value="UniProtKB-KW"/>
</dbReference>
<protein>
    <submittedName>
        <fullName evidence="7">Tripartite motif containing 33</fullName>
    </submittedName>
</protein>
<keyword evidence="3" id="KW-0863">Zinc-finger</keyword>
<reference evidence="8" key="2">
    <citation type="journal article" date="2007" name="PLoS Biol.">
        <title>Survey sequencing and comparative analysis of the elephant shark (Callorhinchus milii) genome.</title>
        <authorList>
            <person name="Venkatesh B."/>
            <person name="Kirkness E.F."/>
            <person name="Loh Y.H."/>
            <person name="Halpern A.L."/>
            <person name="Lee A.P."/>
            <person name="Johnson J."/>
            <person name="Dandona N."/>
            <person name="Viswanathan L.D."/>
            <person name="Tay A."/>
            <person name="Venter J.C."/>
            <person name="Strausberg R.L."/>
            <person name="Brenner S."/>
        </authorList>
    </citation>
    <scope>NUCLEOTIDE SEQUENCE [LARGE SCALE GENOMIC DNA]</scope>
</reference>
<reference evidence="8" key="3">
    <citation type="journal article" date="2014" name="Nature">
        <title>Elephant shark genome provides unique insights into gnathostome evolution.</title>
        <authorList>
            <consortium name="International Elephant Shark Genome Sequencing Consortium"/>
            <person name="Venkatesh B."/>
            <person name="Lee A.P."/>
            <person name="Ravi V."/>
            <person name="Maurya A.K."/>
            <person name="Lian M.M."/>
            <person name="Swann J.B."/>
            <person name="Ohta Y."/>
            <person name="Flajnik M.F."/>
            <person name="Sutoh Y."/>
            <person name="Kasahara M."/>
            <person name="Hoon S."/>
            <person name="Gangu V."/>
            <person name="Roy S.W."/>
            <person name="Irimia M."/>
            <person name="Korzh V."/>
            <person name="Kondrychyn I."/>
            <person name="Lim Z.W."/>
            <person name="Tay B.H."/>
            <person name="Tohari S."/>
            <person name="Kong K.W."/>
            <person name="Ho S."/>
            <person name="Lorente-Galdos B."/>
            <person name="Quilez J."/>
            <person name="Marques-Bonet T."/>
            <person name="Raney B.J."/>
            <person name="Ingham P.W."/>
            <person name="Tay A."/>
            <person name="Hillier L.W."/>
            <person name="Minx P."/>
            <person name="Boehm T."/>
            <person name="Wilson R.K."/>
            <person name="Brenner S."/>
            <person name="Warren W.C."/>
        </authorList>
    </citation>
    <scope>NUCLEOTIDE SEQUENCE [LARGE SCALE GENOMIC DNA]</scope>
</reference>
<name>A0A4W3JTZ7_CALMI</name>
<comment type="subcellular location">
    <subcellularLocation>
        <location evidence="1">Nucleus</location>
    </subcellularLocation>
</comment>
<dbReference type="Gene3D" id="3.30.40.10">
    <property type="entry name" value="Zinc/RING finger domain, C3HC4 (zinc finger)"/>
    <property type="match status" value="1"/>
</dbReference>
<feature type="region of interest" description="Disordered" evidence="5">
    <location>
        <begin position="1"/>
        <end position="83"/>
    </location>
</feature>
<sequence length="119" mass="13070">MMSSPESSLTPPLSNNLHSESETDIEGLRNLENHVKIERTERTGSCKQSGVSTFNGKSPVRSTAHRSPRTAGDNSNKDDDPNEDWCAVCQNGGDLLCCDKCPKVFHLSCHVPTLLTFPR</sequence>
<dbReference type="GeneTree" id="ENSGT00940000156361"/>
<keyword evidence="4" id="KW-0862">Zinc</keyword>
<evidence type="ECO:0000256" key="3">
    <source>
        <dbReference type="ARBA" id="ARBA00022771"/>
    </source>
</evidence>
<reference evidence="7" key="5">
    <citation type="submission" date="2025-09" db="UniProtKB">
        <authorList>
            <consortium name="Ensembl"/>
        </authorList>
    </citation>
    <scope>IDENTIFICATION</scope>
</reference>
<dbReference type="GO" id="GO:0005634">
    <property type="term" value="C:nucleus"/>
    <property type="evidence" value="ECO:0007669"/>
    <property type="project" value="UniProtKB-SubCell"/>
</dbReference>
<evidence type="ECO:0000313" key="7">
    <source>
        <dbReference type="Ensembl" id="ENSCMIP00000046989.1"/>
    </source>
</evidence>
<accession>A0A4W3JTZ7</accession>
<proteinExistence type="predicted"/>
<dbReference type="Pfam" id="PF00628">
    <property type="entry name" value="PHD"/>
    <property type="match status" value="1"/>
</dbReference>
<feature type="compositionally biased region" description="Polar residues" evidence="5">
    <location>
        <begin position="45"/>
        <end position="56"/>
    </location>
</feature>
<keyword evidence="8" id="KW-1185">Reference proteome</keyword>
<dbReference type="Ensembl" id="ENSCMIT00000047654.1">
    <property type="protein sequence ID" value="ENSCMIP00000046989.1"/>
    <property type="gene ID" value="ENSCMIG00000019221.1"/>
</dbReference>
<feature type="compositionally biased region" description="Basic and acidic residues" evidence="5">
    <location>
        <begin position="26"/>
        <end position="44"/>
    </location>
</feature>
<evidence type="ECO:0000256" key="4">
    <source>
        <dbReference type="ARBA" id="ARBA00022833"/>
    </source>
</evidence>
<dbReference type="AlphaFoldDB" id="A0A4W3JTZ7"/>
<gene>
    <name evidence="7" type="primary">trim33</name>
</gene>
<evidence type="ECO:0000256" key="2">
    <source>
        <dbReference type="ARBA" id="ARBA00022723"/>
    </source>
</evidence>
<dbReference type="SUPFAM" id="SSF57903">
    <property type="entry name" value="FYVE/PHD zinc finger"/>
    <property type="match status" value="1"/>
</dbReference>
<organism evidence="7 8">
    <name type="scientific">Callorhinchus milii</name>
    <name type="common">Ghost shark</name>
    <dbReference type="NCBI Taxonomy" id="7868"/>
    <lineage>
        <taxon>Eukaryota</taxon>
        <taxon>Metazoa</taxon>
        <taxon>Chordata</taxon>
        <taxon>Craniata</taxon>
        <taxon>Vertebrata</taxon>
        <taxon>Chondrichthyes</taxon>
        <taxon>Holocephali</taxon>
        <taxon>Chimaeriformes</taxon>
        <taxon>Callorhinchidae</taxon>
        <taxon>Callorhinchus</taxon>
    </lineage>
</organism>